<proteinExistence type="predicted"/>
<evidence type="ECO:0000313" key="3">
    <source>
        <dbReference type="Proteomes" id="UP000789572"/>
    </source>
</evidence>
<gene>
    <name evidence="2" type="ORF">POCULU_LOCUS4860</name>
</gene>
<organism evidence="2 3">
    <name type="scientific">Paraglomus occultum</name>
    <dbReference type="NCBI Taxonomy" id="144539"/>
    <lineage>
        <taxon>Eukaryota</taxon>
        <taxon>Fungi</taxon>
        <taxon>Fungi incertae sedis</taxon>
        <taxon>Mucoromycota</taxon>
        <taxon>Glomeromycotina</taxon>
        <taxon>Glomeromycetes</taxon>
        <taxon>Paraglomerales</taxon>
        <taxon>Paraglomeraceae</taxon>
        <taxon>Paraglomus</taxon>
    </lineage>
</organism>
<feature type="transmembrane region" description="Helical" evidence="1">
    <location>
        <begin position="65"/>
        <end position="83"/>
    </location>
</feature>
<feature type="transmembrane region" description="Helical" evidence="1">
    <location>
        <begin position="115"/>
        <end position="137"/>
    </location>
</feature>
<feature type="transmembrane region" description="Helical" evidence="1">
    <location>
        <begin position="22"/>
        <end position="45"/>
    </location>
</feature>
<name>A0A9N9AZF9_9GLOM</name>
<keyword evidence="1" id="KW-0472">Membrane</keyword>
<keyword evidence="1" id="KW-1133">Transmembrane helix</keyword>
<reference evidence="2" key="1">
    <citation type="submission" date="2021-06" db="EMBL/GenBank/DDBJ databases">
        <authorList>
            <person name="Kallberg Y."/>
            <person name="Tangrot J."/>
            <person name="Rosling A."/>
        </authorList>
    </citation>
    <scope>NUCLEOTIDE SEQUENCE</scope>
    <source>
        <strain evidence="2">IA702</strain>
    </source>
</reference>
<feature type="transmembrane region" description="Helical" evidence="1">
    <location>
        <begin position="157"/>
        <end position="173"/>
    </location>
</feature>
<dbReference type="AlphaFoldDB" id="A0A9N9AZF9"/>
<protein>
    <submittedName>
        <fullName evidence="2">3731_t:CDS:1</fullName>
    </submittedName>
</protein>
<evidence type="ECO:0000256" key="1">
    <source>
        <dbReference type="SAM" id="Phobius"/>
    </source>
</evidence>
<keyword evidence="1" id="KW-0812">Transmembrane</keyword>
<dbReference type="EMBL" id="CAJVPJ010000669">
    <property type="protein sequence ID" value="CAG8547697.1"/>
    <property type="molecule type" value="Genomic_DNA"/>
</dbReference>
<sequence length="204" mass="23575">MQFNQRTGASSRKLIWLPKTDLIPYFYWAFVIGNIVVFEILTIFAVKYMFMGDHKKENLIWGVHWFGYALCQTILAIVLIYYGQMLVSLARESINLTVYEAEKEKYKTFADRMRLTNISLTIAFGWYICALSAMSFAPDFIYSSEVISKVNAVMSEIWSGLCGIIVVAALLYSERTSSKKVSFEDLTSIWTLYNQDEERSMTEM</sequence>
<dbReference type="OrthoDB" id="10428269at2759"/>
<comment type="caution">
    <text evidence="2">The sequence shown here is derived from an EMBL/GenBank/DDBJ whole genome shotgun (WGS) entry which is preliminary data.</text>
</comment>
<evidence type="ECO:0000313" key="2">
    <source>
        <dbReference type="EMBL" id="CAG8547697.1"/>
    </source>
</evidence>
<accession>A0A9N9AZF9</accession>
<keyword evidence="3" id="KW-1185">Reference proteome</keyword>
<dbReference type="Proteomes" id="UP000789572">
    <property type="component" value="Unassembled WGS sequence"/>
</dbReference>